<proteinExistence type="predicted"/>
<dbReference type="CDD" id="cd07983">
    <property type="entry name" value="LPLAT_DUF374-like"/>
    <property type="match status" value="1"/>
</dbReference>
<keyword evidence="2" id="KW-1133">Transmembrane helix</keyword>
<feature type="transmembrane region" description="Helical" evidence="2">
    <location>
        <begin position="12"/>
        <end position="28"/>
    </location>
</feature>
<feature type="region of interest" description="Disordered" evidence="1">
    <location>
        <begin position="247"/>
        <end position="280"/>
    </location>
</feature>
<keyword evidence="2" id="KW-0472">Membrane</keyword>
<name>A0ABS5HHR3_9BACT</name>
<dbReference type="Pfam" id="PF04028">
    <property type="entry name" value="DUF374"/>
    <property type="match status" value="1"/>
</dbReference>
<evidence type="ECO:0000256" key="2">
    <source>
        <dbReference type="SAM" id="Phobius"/>
    </source>
</evidence>
<evidence type="ECO:0000313" key="5">
    <source>
        <dbReference type="Proteomes" id="UP000682951"/>
    </source>
</evidence>
<keyword evidence="2" id="KW-0812">Transmembrane</keyword>
<keyword evidence="4" id="KW-0012">Acyltransferase</keyword>
<dbReference type="InterPro" id="IPR007172">
    <property type="entry name" value="DUF374"/>
</dbReference>
<dbReference type="EMBL" id="JAGSSW010000003">
    <property type="protein sequence ID" value="MBR8463814.1"/>
    <property type="molecule type" value="Genomic_DNA"/>
</dbReference>
<feature type="domain" description="DUF374" evidence="3">
    <location>
        <begin position="72"/>
        <end position="136"/>
    </location>
</feature>
<evidence type="ECO:0000313" key="4">
    <source>
        <dbReference type="EMBL" id="MBR8463814.1"/>
    </source>
</evidence>
<protein>
    <submittedName>
        <fullName evidence="4">Lysophospholipid acyltransferase family protein</fullName>
    </submittedName>
</protein>
<dbReference type="Proteomes" id="UP000682951">
    <property type="component" value="Unassembled WGS sequence"/>
</dbReference>
<reference evidence="4 5" key="1">
    <citation type="submission" date="2021-04" db="EMBL/GenBank/DDBJ databases">
        <title>Molecular and phenotypic characterization and identification of bacterial isolates recovered from the Anatolian ground squirrels (Spermophilus xanthoprymnus) and which have the potential to form a new species in the Campylobacter genus.</title>
        <authorList>
            <person name="Aydin F."/>
            <person name="Abay S."/>
            <person name="Kayman T."/>
            <person name="Karakaya E."/>
            <person name="Mustak H.K."/>
            <person name="Mustak I.B."/>
            <person name="Bilgin N."/>
            <person name="Duzler A."/>
            <person name="Sahin O."/>
            <person name="Guran O."/>
            <person name="Saticioglu I.B."/>
        </authorList>
    </citation>
    <scope>NUCLEOTIDE SEQUENCE [LARGE SCALE GENOMIC DNA]</scope>
    <source>
        <strain evidence="5">faydin-G24</strain>
    </source>
</reference>
<feature type="compositionally biased region" description="Low complexity" evidence="1">
    <location>
        <begin position="250"/>
        <end position="267"/>
    </location>
</feature>
<evidence type="ECO:0000259" key="3">
    <source>
        <dbReference type="Pfam" id="PF04028"/>
    </source>
</evidence>
<keyword evidence="4" id="KW-0808">Transferase</keyword>
<sequence>MVNLRDTIKKIYLNVVVFGLYLLIWLIFLTCKKSYTNTNLNNKSCIVLFWHGRLAMMSFAYRHWWSKKSGGKRQGKVIISDHNDGEIITRVINFFSIGTIRGSSSKGGAKALIEALREIKNSIDIIITPDGPRGPRHSVADGAIIIAQRQNASVQILNYEADSFWQLKSWDQMIVPKPFSTINFSLSEPFSLSNLDKESAKELIQSKLWQASQTDGGKSVEQNKQDFIINLKAWWAKQEIKYGKSESYIKNQKSQSQNKNSTQSQESGVKQSNDTTKELR</sequence>
<comment type="caution">
    <text evidence="4">The sequence shown here is derived from an EMBL/GenBank/DDBJ whole genome shotgun (WGS) entry which is preliminary data.</text>
</comment>
<accession>A0ABS5HHR3</accession>
<gene>
    <name evidence="4" type="ORF">KDD93_04390</name>
</gene>
<dbReference type="RefSeq" id="WP_212141865.1">
    <property type="nucleotide sequence ID" value="NZ_JAGSSW010000003.1"/>
</dbReference>
<dbReference type="GO" id="GO:0016746">
    <property type="term" value="F:acyltransferase activity"/>
    <property type="evidence" value="ECO:0007669"/>
    <property type="project" value="UniProtKB-KW"/>
</dbReference>
<evidence type="ECO:0000256" key="1">
    <source>
        <dbReference type="SAM" id="MobiDB-lite"/>
    </source>
</evidence>
<organism evidence="4 5">
    <name type="scientific">Campylobacter anatolicus</name>
    <dbReference type="NCBI Taxonomy" id="2829105"/>
    <lineage>
        <taxon>Bacteria</taxon>
        <taxon>Pseudomonadati</taxon>
        <taxon>Campylobacterota</taxon>
        <taxon>Epsilonproteobacteria</taxon>
        <taxon>Campylobacterales</taxon>
        <taxon>Campylobacteraceae</taxon>
        <taxon>Campylobacter</taxon>
    </lineage>
</organism>
<keyword evidence="5" id="KW-1185">Reference proteome</keyword>